<evidence type="ECO:0000256" key="4">
    <source>
        <dbReference type="ARBA" id="ARBA00022842"/>
    </source>
</evidence>
<evidence type="ECO:0000256" key="5">
    <source>
        <dbReference type="SAM" id="MobiDB-lite"/>
    </source>
</evidence>
<sequence>MPVFCGRLASFCCSANADDVLTHRSQLFRRFRRTVSKSISTVIFVIVVLSPSQPIGPPQRLRMVVPARGVASFKPGTRIEHLKNLPDLRVILVNSKVERNTSRMVQTVKERLKKFPDVVEGIFTSIDAISREAAKILHRPPEENGETLDKLENGGHGTTVPDNDHHSLQIVSIPIETTPCTSDNSKACISQSKHGFRFESRTLTEFHDWEDKATIDTM</sequence>
<dbReference type="InterPro" id="IPR036554">
    <property type="entry name" value="GHMP_kinase_C_sf"/>
</dbReference>
<dbReference type="SUPFAM" id="SSF55060">
    <property type="entry name" value="GHMP Kinase, C-terminal domain"/>
    <property type="match status" value="1"/>
</dbReference>
<dbReference type="GO" id="GO:0005524">
    <property type="term" value="F:ATP binding"/>
    <property type="evidence" value="ECO:0007669"/>
    <property type="project" value="InterPro"/>
</dbReference>
<dbReference type="GO" id="GO:0005829">
    <property type="term" value="C:cytosol"/>
    <property type="evidence" value="ECO:0007669"/>
    <property type="project" value="TreeGrafter"/>
</dbReference>
<dbReference type="AlphaFoldDB" id="A0A0C2H853"/>
<evidence type="ECO:0000313" key="6">
    <source>
        <dbReference type="EMBL" id="KIH65671.1"/>
    </source>
</evidence>
<dbReference type="GO" id="GO:0019287">
    <property type="term" value="P:isopentenyl diphosphate biosynthetic process, mevalonate pathway"/>
    <property type="evidence" value="ECO:0007669"/>
    <property type="project" value="TreeGrafter"/>
</dbReference>
<dbReference type="PANTHER" id="PTHR43290">
    <property type="entry name" value="MEVALONATE KINASE"/>
    <property type="match status" value="1"/>
</dbReference>
<dbReference type="GO" id="GO:0004496">
    <property type="term" value="F:mevalonate kinase activity"/>
    <property type="evidence" value="ECO:0007669"/>
    <property type="project" value="InterPro"/>
</dbReference>
<evidence type="ECO:0000256" key="2">
    <source>
        <dbReference type="ARBA" id="ARBA00022679"/>
    </source>
</evidence>
<feature type="compositionally biased region" description="Basic and acidic residues" evidence="5">
    <location>
        <begin position="141"/>
        <end position="153"/>
    </location>
</feature>
<accession>A0A0C2H853</accession>
<dbReference type="PANTHER" id="PTHR43290:SF2">
    <property type="entry name" value="MEVALONATE KINASE"/>
    <property type="match status" value="1"/>
</dbReference>
<keyword evidence="7" id="KW-1185">Reference proteome</keyword>
<keyword evidence="2" id="KW-0808">Transferase</keyword>
<dbReference type="Proteomes" id="UP000054047">
    <property type="component" value="Unassembled WGS sequence"/>
</dbReference>
<proteinExistence type="predicted"/>
<gene>
    <name evidence="6" type="ORF">ANCDUO_04003</name>
</gene>
<dbReference type="EMBL" id="KN727441">
    <property type="protein sequence ID" value="KIH65671.1"/>
    <property type="molecule type" value="Genomic_DNA"/>
</dbReference>
<reference evidence="6 7" key="1">
    <citation type="submission" date="2013-12" db="EMBL/GenBank/DDBJ databases">
        <title>Draft genome of the parsitic nematode Ancylostoma duodenale.</title>
        <authorList>
            <person name="Mitreva M."/>
        </authorList>
    </citation>
    <scope>NUCLEOTIDE SEQUENCE [LARGE SCALE GENOMIC DNA]</scope>
    <source>
        <strain evidence="6 7">Zhejiang</strain>
    </source>
</reference>
<dbReference type="InterPro" id="IPR006205">
    <property type="entry name" value="Mev_gal_kin"/>
</dbReference>
<keyword evidence="3" id="KW-0418">Kinase</keyword>
<dbReference type="OrthoDB" id="1652964at2759"/>
<evidence type="ECO:0000256" key="1">
    <source>
        <dbReference type="ARBA" id="ARBA00022490"/>
    </source>
</evidence>
<keyword evidence="4" id="KW-0460">Magnesium</keyword>
<name>A0A0C2H853_9BILA</name>
<dbReference type="Gene3D" id="3.30.70.890">
    <property type="entry name" value="GHMP kinase, C-terminal domain"/>
    <property type="match status" value="1"/>
</dbReference>
<dbReference type="GO" id="GO:0006695">
    <property type="term" value="P:cholesterol biosynthetic process"/>
    <property type="evidence" value="ECO:0007669"/>
    <property type="project" value="TreeGrafter"/>
</dbReference>
<organism evidence="6 7">
    <name type="scientific">Ancylostoma duodenale</name>
    <dbReference type="NCBI Taxonomy" id="51022"/>
    <lineage>
        <taxon>Eukaryota</taxon>
        <taxon>Metazoa</taxon>
        <taxon>Ecdysozoa</taxon>
        <taxon>Nematoda</taxon>
        <taxon>Chromadorea</taxon>
        <taxon>Rhabditida</taxon>
        <taxon>Rhabditina</taxon>
        <taxon>Rhabditomorpha</taxon>
        <taxon>Strongyloidea</taxon>
        <taxon>Ancylostomatidae</taxon>
        <taxon>Ancylostomatinae</taxon>
        <taxon>Ancylostoma</taxon>
    </lineage>
</organism>
<protein>
    <submittedName>
        <fullName evidence="6">Uncharacterized protein</fullName>
    </submittedName>
</protein>
<feature type="region of interest" description="Disordered" evidence="5">
    <location>
        <begin position="141"/>
        <end position="164"/>
    </location>
</feature>
<evidence type="ECO:0000313" key="7">
    <source>
        <dbReference type="Proteomes" id="UP000054047"/>
    </source>
</evidence>
<keyword evidence="1" id="KW-0963">Cytoplasm</keyword>
<evidence type="ECO:0000256" key="3">
    <source>
        <dbReference type="ARBA" id="ARBA00022777"/>
    </source>
</evidence>